<keyword evidence="4" id="KW-0804">Transcription</keyword>
<dbReference type="Proteomes" id="UP000595897">
    <property type="component" value="Chromosome"/>
</dbReference>
<dbReference type="GO" id="GO:0000976">
    <property type="term" value="F:transcription cis-regulatory region binding"/>
    <property type="evidence" value="ECO:0007669"/>
    <property type="project" value="TreeGrafter"/>
</dbReference>
<evidence type="ECO:0000313" key="7">
    <source>
        <dbReference type="Proteomes" id="UP000595897"/>
    </source>
</evidence>
<evidence type="ECO:0000259" key="5">
    <source>
        <dbReference type="PROSITE" id="PS50932"/>
    </source>
</evidence>
<dbReference type="SMART" id="SM00354">
    <property type="entry name" value="HTH_LACI"/>
    <property type="match status" value="1"/>
</dbReference>
<evidence type="ECO:0000256" key="2">
    <source>
        <dbReference type="ARBA" id="ARBA00023015"/>
    </source>
</evidence>
<dbReference type="InterPro" id="IPR000843">
    <property type="entry name" value="HTH_LacI"/>
</dbReference>
<sequence>MAGIKEIAKKCNVSIATVSNILNGKPGASDETKKLVLDTAKSLNYRPNRIAKNLKLRNTKAIGVIIEDLTIFCAPEILDGINEYCEENSYQMIIGNLRLYKKYESNYYLTEVYAKQVQEEFWEMISMQVEGIIYVGGHERKLNFIPENIPVPIVVVYGFGYTENKPIPSVVINDRQGAYLATHYLIESGSRRIGVIGGEFTSFHTQSRLIGYQQALYEHGIYFDTNIVENGNWERTSGYLCAKRLIAKGITDIFVMNDMMAAGVYDYAVDNGIVIGKDLSLVGFDNRELCTAFRPELTTIELPLHRMGYEGAKIMMTNLIKEKRSSEQELVLSVDCELVIRKSVKCETIHNDLENKKFGT</sequence>
<dbReference type="RefSeq" id="WP_271715313.1">
    <property type="nucleotide sequence ID" value="NZ_AP024169.1"/>
</dbReference>
<dbReference type="CDD" id="cd06288">
    <property type="entry name" value="PBP1_sucrose_transcription_regulator"/>
    <property type="match status" value="1"/>
</dbReference>
<evidence type="ECO:0000256" key="3">
    <source>
        <dbReference type="ARBA" id="ARBA00023125"/>
    </source>
</evidence>
<protein>
    <submittedName>
        <fullName evidence="6">Catabolite control protein A</fullName>
    </submittedName>
</protein>
<evidence type="ECO:0000256" key="1">
    <source>
        <dbReference type="ARBA" id="ARBA00022491"/>
    </source>
</evidence>
<keyword evidence="7" id="KW-1185">Reference proteome</keyword>
<evidence type="ECO:0000256" key="4">
    <source>
        <dbReference type="ARBA" id="ARBA00023163"/>
    </source>
</evidence>
<dbReference type="GO" id="GO:0003700">
    <property type="term" value="F:DNA-binding transcription factor activity"/>
    <property type="evidence" value="ECO:0007669"/>
    <property type="project" value="TreeGrafter"/>
</dbReference>
<dbReference type="PANTHER" id="PTHR30146">
    <property type="entry name" value="LACI-RELATED TRANSCRIPTIONAL REPRESSOR"/>
    <property type="match status" value="1"/>
</dbReference>
<dbReference type="Pfam" id="PF13377">
    <property type="entry name" value="Peripla_BP_3"/>
    <property type="match status" value="1"/>
</dbReference>
<keyword evidence="3" id="KW-0238">DNA-binding</keyword>
<proteinExistence type="predicted"/>
<dbReference type="PROSITE" id="PS50932">
    <property type="entry name" value="HTH_LACI_2"/>
    <property type="match status" value="1"/>
</dbReference>
<reference evidence="6 7" key="1">
    <citation type="submission" date="2020-11" db="EMBL/GenBank/DDBJ databases">
        <title>Draft genome sequencing of a Lachnospiraceae strain isolated from anoxic soil subjected to BSD treatment.</title>
        <authorList>
            <person name="Uek A."/>
            <person name="Tonouchi A."/>
        </authorList>
    </citation>
    <scope>NUCLEOTIDE SEQUENCE [LARGE SCALE GENOMIC DNA]</scope>
    <source>
        <strain evidence="6 7">TB5</strain>
    </source>
</reference>
<dbReference type="CDD" id="cd01392">
    <property type="entry name" value="HTH_LacI"/>
    <property type="match status" value="1"/>
</dbReference>
<dbReference type="InterPro" id="IPR010982">
    <property type="entry name" value="Lambda_DNA-bd_dom_sf"/>
</dbReference>
<accession>A0A7R7ICL5</accession>
<dbReference type="Gene3D" id="3.40.50.2300">
    <property type="match status" value="2"/>
</dbReference>
<dbReference type="Pfam" id="PF00356">
    <property type="entry name" value="LacI"/>
    <property type="match status" value="1"/>
</dbReference>
<dbReference type="AlphaFoldDB" id="A0A7R7ICL5"/>
<dbReference type="SUPFAM" id="SSF47413">
    <property type="entry name" value="lambda repressor-like DNA-binding domains"/>
    <property type="match status" value="1"/>
</dbReference>
<evidence type="ECO:0000313" key="6">
    <source>
        <dbReference type="EMBL" id="BCN30064.1"/>
    </source>
</evidence>
<dbReference type="Gene3D" id="1.10.260.40">
    <property type="entry name" value="lambda repressor-like DNA-binding domains"/>
    <property type="match status" value="1"/>
</dbReference>
<feature type="domain" description="HTH lacI-type" evidence="5">
    <location>
        <begin position="2"/>
        <end position="56"/>
    </location>
</feature>
<keyword evidence="2" id="KW-0805">Transcription regulation</keyword>
<dbReference type="InterPro" id="IPR028082">
    <property type="entry name" value="Peripla_BP_I"/>
</dbReference>
<name>A0A7R7ICL5_9FIRM</name>
<dbReference type="SUPFAM" id="SSF53822">
    <property type="entry name" value="Periplasmic binding protein-like I"/>
    <property type="match status" value="1"/>
</dbReference>
<gene>
    <name evidence="6" type="ORF">bsdtb5_13590</name>
</gene>
<dbReference type="EMBL" id="AP024169">
    <property type="protein sequence ID" value="BCN30064.1"/>
    <property type="molecule type" value="Genomic_DNA"/>
</dbReference>
<dbReference type="PANTHER" id="PTHR30146:SF148">
    <property type="entry name" value="HTH-TYPE TRANSCRIPTIONAL REPRESSOR PURR-RELATED"/>
    <property type="match status" value="1"/>
</dbReference>
<dbReference type="KEGG" id="ahb:bsdtb5_13590"/>
<organism evidence="6 7">
    <name type="scientific">Anaeromicropila herbilytica</name>
    <dbReference type="NCBI Taxonomy" id="2785025"/>
    <lineage>
        <taxon>Bacteria</taxon>
        <taxon>Bacillati</taxon>
        <taxon>Bacillota</taxon>
        <taxon>Clostridia</taxon>
        <taxon>Lachnospirales</taxon>
        <taxon>Lachnospiraceae</taxon>
        <taxon>Anaeromicropila</taxon>
    </lineage>
</organism>
<keyword evidence="1" id="KW-0678">Repressor</keyword>
<dbReference type="InterPro" id="IPR046335">
    <property type="entry name" value="LacI/GalR-like_sensor"/>
</dbReference>